<dbReference type="EMBL" id="JALBUT010000005">
    <property type="protein sequence ID" value="MDX8415624.1"/>
    <property type="molecule type" value="Genomic_DNA"/>
</dbReference>
<dbReference type="InterPro" id="IPR036237">
    <property type="entry name" value="Xyl_isomerase-like_sf"/>
</dbReference>
<dbReference type="SUPFAM" id="SSF51658">
    <property type="entry name" value="Xylose isomerase-like"/>
    <property type="match status" value="1"/>
</dbReference>
<comment type="cofactor">
    <cofactor evidence="9">
        <name>Fe(2+)</name>
        <dbReference type="ChEBI" id="CHEBI:29033"/>
    </cofactor>
    <cofactor evidence="9">
        <name>Mn(2+)</name>
        <dbReference type="ChEBI" id="CHEBI:29035"/>
    </cofactor>
</comment>
<evidence type="ECO:0000256" key="9">
    <source>
        <dbReference type="HAMAP-Rule" id="MF_00106"/>
    </source>
</evidence>
<dbReference type="Pfam" id="PF03786">
    <property type="entry name" value="UxuA"/>
    <property type="match status" value="1"/>
</dbReference>
<accession>A0ABU4WGE4</accession>
<dbReference type="NCBIfam" id="TIGR00695">
    <property type="entry name" value="uxuA"/>
    <property type="match status" value="1"/>
</dbReference>
<evidence type="ECO:0000256" key="3">
    <source>
        <dbReference type="ARBA" id="ARBA00004892"/>
    </source>
</evidence>
<dbReference type="Gene3D" id="3.20.20.150">
    <property type="entry name" value="Divalent-metal-dependent TIM barrel enzymes"/>
    <property type="match status" value="1"/>
</dbReference>
<organism evidence="10 11">
    <name type="scientific">Intestinicryptomonas porci</name>
    <dbReference type="NCBI Taxonomy" id="2926320"/>
    <lineage>
        <taxon>Bacteria</taxon>
        <taxon>Pseudomonadati</taxon>
        <taxon>Verrucomicrobiota</taxon>
        <taxon>Opitutia</taxon>
        <taxon>Opitutales</taxon>
        <taxon>Intestinicryptomonaceae</taxon>
        <taxon>Intestinicryptomonas</taxon>
    </lineage>
</organism>
<dbReference type="HAMAP" id="MF_00106">
    <property type="entry name" value="UxuA"/>
    <property type="match status" value="1"/>
</dbReference>
<name>A0ABU4WGE4_9BACT</name>
<dbReference type="GO" id="GO:0008927">
    <property type="term" value="F:mannonate dehydratase activity"/>
    <property type="evidence" value="ECO:0007669"/>
    <property type="project" value="UniProtKB-EC"/>
</dbReference>
<evidence type="ECO:0000256" key="1">
    <source>
        <dbReference type="ARBA" id="ARBA00001794"/>
    </source>
</evidence>
<evidence type="ECO:0000256" key="6">
    <source>
        <dbReference type="ARBA" id="ARBA00023004"/>
    </source>
</evidence>
<evidence type="ECO:0000256" key="4">
    <source>
        <dbReference type="ARBA" id="ARBA00007389"/>
    </source>
</evidence>
<protein>
    <recommendedName>
        <fullName evidence="5 9">Mannonate dehydratase</fullName>
        <ecNumber evidence="5 9">4.2.1.8</ecNumber>
    </recommendedName>
    <alternativeName>
        <fullName evidence="9">D-mannonate hydro-lyase</fullName>
    </alternativeName>
</protein>
<evidence type="ECO:0000256" key="5">
    <source>
        <dbReference type="ARBA" id="ARBA00012927"/>
    </source>
</evidence>
<keyword evidence="6 9" id="KW-0408">Iron</keyword>
<dbReference type="PANTHER" id="PTHR30387">
    <property type="entry name" value="MANNONATE DEHYDRATASE"/>
    <property type="match status" value="1"/>
</dbReference>
<reference evidence="10 11" key="1">
    <citation type="submission" date="2022-03" db="EMBL/GenBank/DDBJ databases">
        <title>Novel taxa within the pig intestine.</title>
        <authorList>
            <person name="Wylensek D."/>
            <person name="Bishof K."/>
            <person name="Afrizal A."/>
            <person name="Clavel T."/>
        </authorList>
    </citation>
    <scope>NUCLEOTIDE SEQUENCE [LARGE SCALE GENOMIC DNA]</scope>
    <source>
        <strain evidence="10 11">CLA-KB-P66</strain>
    </source>
</reference>
<dbReference type="NCBIfam" id="NF003027">
    <property type="entry name" value="PRK03906.1"/>
    <property type="match status" value="1"/>
</dbReference>
<comment type="similarity">
    <text evidence="4 9">Belongs to the mannonate dehydratase family.</text>
</comment>
<dbReference type="Proteomes" id="UP001275932">
    <property type="component" value="Unassembled WGS sequence"/>
</dbReference>
<comment type="function">
    <text evidence="2 9">Catalyzes the dehydration of D-mannonate.</text>
</comment>
<evidence type="ECO:0000256" key="8">
    <source>
        <dbReference type="ARBA" id="ARBA00023239"/>
    </source>
</evidence>
<comment type="caution">
    <text evidence="10">The sequence shown here is derived from an EMBL/GenBank/DDBJ whole genome shotgun (WGS) entry which is preliminary data.</text>
</comment>
<keyword evidence="11" id="KW-1185">Reference proteome</keyword>
<comment type="catalytic activity">
    <reaction evidence="1 9">
        <text>D-mannonate = 2-dehydro-3-deoxy-D-gluconate + H2O</text>
        <dbReference type="Rhea" id="RHEA:20097"/>
        <dbReference type="ChEBI" id="CHEBI:15377"/>
        <dbReference type="ChEBI" id="CHEBI:17767"/>
        <dbReference type="ChEBI" id="CHEBI:57990"/>
        <dbReference type="EC" id="4.2.1.8"/>
    </reaction>
</comment>
<comment type="pathway">
    <text evidence="3 9">Carbohydrate metabolism; pentose and glucuronate interconversion.</text>
</comment>
<dbReference type="PANTHER" id="PTHR30387:SF2">
    <property type="entry name" value="MANNONATE DEHYDRATASE"/>
    <property type="match status" value="1"/>
</dbReference>
<evidence type="ECO:0000313" key="10">
    <source>
        <dbReference type="EMBL" id="MDX8415624.1"/>
    </source>
</evidence>
<keyword evidence="7 9" id="KW-0464">Manganese</keyword>
<evidence type="ECO:0000256" key="7">
    <source>
        <dbReference type="ARBA" id="ARBA00023211"/>
    </source>
</evidence>
<keyword evidence="8 9" id="KW-0456">Lyase</keyword>
<dbReference type="InterPro" id="IPR004628">
    <property type="entry name" value="Man_deHydtase"/>
</dbReference>
<sequence>MKEYLTEGFRWYGKRDHVSLQYIRQSGATDVFSSLHEIPYGEVWSIDAIKAHQKICADAGLNWSVVESLPVHEDIKTQRGNWKKYIENYKISLRNLAECGIKIIIYNFMPVLDWIRTDLKFRLPDGSRCLRFDAAQFAAFDMFVLKRNGAENTYSEEIKSRAKKFFDALSPSQISEFESSIMDVFPGCKMGLKAEDLRRMLANYEGIDEKKLKENLAYFLREVTPVAAELGQKMAIHPDDPPFDVLGLPRIASNVEDFKDIVNSCDNSANGICFCTGSLSASAKNDLPKMIDELQDKIFCTHLRSTKIEEDGSFYEAGHLEGGVPMPVVVEKLMELQGKRKAAGEPLLVFRPDHGRDMADDLEKKFPDNPGYNFIGRMKGLAEIRGLMRGIMYKDSK</sequence>
<dbReference type="PIRSF" id="PIRSF016049">
    <property type="entry name" value="Man_dehyd"/>
    <property type="match status" value="1"/>
</dbReference>
<evidence type="ECO:0000256" key="2">
    <source>
        <dbReference type="ARBA" id="ARBA00002713"/>
    </source>
</evidence>
<gene>
    <name evidence="9 10" type="primary">uxuA</name>
    <name evidence="10" type="ORF">MOX91_05450</name>
</gene>
<dbReference type="EC" id="4.2.1.8" evidence="5 9"/>
<evidence type="ECO:0000313" key="11">
    <source>
        <dbReference type="Proteomes" id="UP001275932"/>
    </source>
</evidence>
<proteinExistence type="inferred from homology"/>